<keyword evidence="1" id="KW-0472">Membrane</keyword>
<gene>
    <name evidence="2" type="ORF">RFM23_10350</name>
</gene>
<keyword evidence="1" id="KW-1133">Transmembrane helix</keyword>
<evidence type="ECO:0000256" key="1">
    <source>
        <dbReference type="SAM" id="Phobius"/>
    </source>
</evidence>
<evidence type="ECO:0000313" key="3">
    <source>
        <dbReference type="Proteomes" id="UP001276564"/>
    </source>
</evidence>
<keyword evidence="1" id="KW-0812">Transmembrane</keyword>
<dbReference type="EMBL" id="JAVIIP010000004">
    <property type="protein sequence ID" value="MDX8538023.1"/>
    <property type="molecule type" value="Genomic_DNA"/>
</dbReference>
<sequence>MAFSAPWAGMLLHLDTSWLLMTVATVAVFGFFFGTALDAIMQDDGFGSTGNTLLFTAGFFLAVIVANEHGISLRDLKIAVAWGLGGAFTFISSMALIKAGLARW</sequence>
<feature type="transmembrane region" description="Helical" evidence="1">
    <location>
        <begin position="49"/>
        <end position="66"/>
    </location>
</feature>
<reference evidence="2 3" key="1">
    <citation type="submission" date="2023-08" db="EMBL/GenBank/DDBJ databases">
        <title>Implementing the SeqCode for naming new Mesorhizobium species isolated from Vachellia karroo root nodules.</title>
        <authorList>
            <person name="Van Lill M."/>
        </authorList>
    </citation>
    <scope>NUCLEOTIDE SEQUENCE [LARGE SCALE GENOMIC DNA]</scope>
    <source>
        <strain evidence="2 3">VK4B</strain>
    </source>
</reference>
<comment type="caution">
    <text evidence="2">The sequence shown here is derived from an EMBL/GenBank/DDBJ whole genome shotgun (WGS) entry which is preliminary data.</text>
</comment>
<keyword evidence="3" id="KW-1185">Reference proteome</keyword>
<protein>
    <recommendedName>
        <fullName evidence="4">Fluoride ion transporter CrcB</fullName>
    </recommendedName>
</protein>
<name>A0ABU5AL73_9HYPH</name>
<proteinExistence type="predicted"/>
<dbReference type="Proteomes" id="UP001276564">
    <property type="component" value="Unassembled WGS sequence"/>
</dbReference>
<feature type="transmembrane region" description="Helical" evidence="1">
    <location>
        <begin position="18"/>
        <end position="37"/>
    </location>
</feature>
<organism evidence="2 3">
    <name type="scientific">Mesorhizobium abyssinicae</name>
    <dbReference type="NCBI Taxonomy" id="1209958"/>
    <lineage>
        <taxon>Bacteria</taxon>
        <taxon>Pseudomonadati</taxon>
        <taxon>Pseudomonadota</taxon>
        <taxon>Alphaproteobacteria</taxon>
        <taxon>Hyphomicrobiales</taxon>
        <taxon>Phyllobacteriaceae</taxon>
        <taxon>Mesorhizobium</taxon>
    </lineage>
</organism>
<accession>A0ABU5AL73</accession>
<evidence type="ECO:0008006" key="4">
    <source>
        <dbReference type="Google" id="ProtNLM"/>
    </source>
</evidence>
<feature type="transmembrane region" description="Helical" evidence="1">
    <location>
        <begin position="78"/>
        <end position="97"/>
    </location>
</feature>
<dbReference type="RefSeq" id="WP_245493400.1">
    <property type="nucleotide sequence ID" value="NZ_JARAKC010000006.1"/>
</dbReference>
<evidence type="ECO:0000313" key="2">
    <source>
        <dbReference type="EMBL" id="MDX8538023.1"/>
    </source>
</evidence>